<dbReference type="Pfam" id="PF01220">
    <property type="entry name" value="DHquinase_II"/>
    <property type="match status" value="1"/>
</dbReference>
<evidence type="ECO:0000256" key="9">
    <source>
        <dbReference type="PIRSR" id="PIRSR001399-1"/>
    </source>
</evidence>
<dbReference type="GO" id="GO:0009073">
    <property type="term" value="P:aromatic amino acid family biosynthetic process"/>
    <property type="evidence" value="ECO:0007669"/>
    <property type="project" value="UniProtKB-KW"/>
</dbReference>
<name>A0A9X1V3T1_9FLAO</name>
<feature type="binding site" evidence="8 10">
    <location>
        <begin position="98"/>
        <end position="99"/>
    </location>
    <ligand>
        <name>substrate</name>
    </ligand>
</feature>
<evidence type="ECO:0000256" key="3">
    <source>
        <dbReference type="ARBA" id="ARBA00004902"/>
    </source>
</evidence>
<dbReference type="NCBIfam" id="NF003807">
    <property type="entry name" value="PRK05395.1-4"/>
    <property type="match status" value="1"/>
</dbReference>
<keyword evidence="13" id="KW-1185">Reference proteome</keyword>
<comment type="similarity">
    <text evidence="4 8">Belongs to the type-II 3-dehydroquinase family.</text>
</comment>
<evidence type="ECO:0000256" key="4">
    <source>
        <dbReference type="ARBA" id="ARBA00011037"/>
    </source>
</evidence>
<evidence type="ECO:0000256" key="10">
    <source>
        <dbReference type="PIRSR" id="PIRSR001399-2"/>
    </source>
</evidence>
<dbReference type="EMBL" id="JAKVTV010000002">
    <property type="protein sequence ID" value="MCH4823340.1"/>
    <property type="molecule type" value="Genomic_DNA"/>
</dbReference>
<feature type="site" description="Transition state stabilizer" evidence="8 11">
    <location>
        <position position="17"/>
    </location>
</feature>
<reference evidence="12" key="1">
    <citation type="submission" date="2022-03" db="EMBL/GenBank/DDBJ databases">
        <title>Gramella crocea sp. nov., isolated from activated sludge of a seafood processing plant.</title>
        <authorList>
            <person name="Zhang X."/>
        </authorList>
    </citation>
    <scope>NUCLEOTIDE SEQUENCE</scope>
    <source>
        <strain evidence="12">YJ019</strain>
    </source>
</reference>
<feature type="active site" description="Proton donor" evidence="8 9">
    <location>
        <position position="97"/>
    </location>
</feature>
<feature type="binding site" evidence="8 10">
    <location>
        <position position="77"/>
    </location>
    <ligand>
        <name>substrate</name>
    </ligand>
</feature>
<evidence type="ECO:0000256" key="5">
    <source>
        <dbReference type="ARBA" id="ARBA00011193"/>
    </source>
</evidence>
<dbReference type="HAMAP" id="MF_00169">
    <property type="entry name" value="AroQ"/>
    <property type="match status" value="1"/>
</dbReference>
<dbReference type="Proteomes" id="UP001139226">
    <property type="component" value="Unassembled WGS sequence"/>
</dbReference>
<dbReference type="EC" id="4.2.1.10" evidence="6 8"/>
<evidence type="ECO:0000256" key="6">
    <source>
        <dbReference type="ARBA" id="ARBA00012060"/>
    </source>
</evidence>
<dbReference type="GO" id="GO:0009423">
    <property type="term" value="P:chorismate biosynthetic process"/>
    <property type="evidence" value="ECO:0007669"/>
    <property type="project" value="UniProtKB-UniRule"/>
</dbReference>
<dbReference type="Gene3D" id="3.40.50.9100">
    <property type="entry name" value="Dehydroquinase, class II"/>
    <property type="match status" value="1"/>
</dbReference>
<evidence type="ECO:0000313" key="12">
    <source>
        <dbReference type="EMBL" id="MCH4823340.1"/>
    </source>
</evidence>
<dbReference type="PIRSF" id="PIRSF001399">
    <property type="entry name" value="DHquinase_II"/>
    <property type="match status" value="1"/>
</dbReference>
<sequence>MKLLILNGPNLNLLGIREPEKYGNKSFEDYFSELQFKFRNIELSYDQTNIEGELIDMIQEARKDFDGIILNAAAYTHTSVGVGDAVAAINIPVVEVHISNTFSREEFRHKSYISPNAKGVVLGFGLQSYDLAIQSFLNEGQDENE</sequence>
<evidence type="ECO:0000256" key="1">
    <source>
        <dbReference type="ARBA" id="ARBA00001864"/>
    </source>
</evidence>
<dbReference type="NCBIfam" id="NF003806">
    <property type="entry name" value="PRK05395.1-3"/>
    <property type="match status" value="1"/>
</dbReference>
<feature type="active site" description="Proton acceptor" evidence="8 9">
    <location>
        <position position="22"/>
    </location>
</feature>
<dbReference type="GO" id="GO:0019631">
    <property type="term" value="P:quinate catabolic process"/>
    <property type="evidence" value="ECO:0007669"/>
    <property type="project" value="TreeGrafter"/>
</dbReference>
<dbReference type="SUPFAM" id="SSF52304">
    <property type="entry name" value="Type II 3-dehydroquinate dehydratase"/>
    <property type="match status" value="1"/>
</dbReference>
<organism evidence="12 13">
    <name type="scientific">Christiangramia lutea</name>
    <dbReference type="NCBI Taxonomy" id="1607951"/>
    <lineage>
        <taxon>Bacteria</taxon>
        <taxon>Pseudomonadati</taxon>
        <taxon>Bacteroidota</taxon>
        <taxon>Flavobacteriia</taxon>
        <taxon>Flavobacteriales</taxon>
        <taxon>Flavobacteriaceae</taxon>
        <taxon>Christiangramia</taxon>
    </lineage>
</organism>
<proteinExistence type="inferred from homology"/>
<evidence type="ECO:0000256" key="11">
    <source>
        <dbReference type="PIRSR" id="PIRSR001399-3"/>
    </source>
</evidence>
<dbReference type="PANTHER" id="PTHR21272:SF3">
    <property type="entry name" value="CATABOLIC 3-DEHYDROQUINASE"/>
    <property type="match status" value="1"/>
</dbReference>
<dbReference type="CDD" id="cd00466">
    <property type="entry name" value="DHQase_II"/>
    <property type="match status" value="1"/>
</dbReference>
<dbReference type="NCBIfam" id="TIGR01088">
    <property type="entry name" value="aroQ"/>
    <property type="match status" value="1"/>
</dbReference>
<evidence type="ECO:0000256" key="8">
    <source>
        <dbReference type="HAMAP-Rule" id="MF_00169"/>
    </source>
</evidence>
<dbReference type="PROSITE" id="PS01029">
    <property type="entry name" value="DEHYDROQUINASE_II"/>
    <property type="match status" value="1"/>
</dbReference>
<evidence type="ECO:0000313" key="13">
    <source>
        <dbReference type="Proteomes" id="UP001139226"/>
    </source>
</evidence>
<dbReference type="InterPro" id="IPR018509">
    <property type="entry name" value="DHquinase_II_CS"/>
</dbReference>
<dbReference type="InterPro" id="IPR001874">
    <property type="entry name" value="DHquinase_II"/>
</dbReference>
<protein>
    <recommendedName>
        <fullName evidence="6 8">3-dehydroquinate dehydratase</fullName>
        <shortName evidence="8">3-dehydroquinase</shortName>
        <ecNumber evidence="6 8">4.2.1.10</ecNumber>
    </recommendedName>
    <alternativeName>
        <fullName evidence="8">Type II DHQase</fullName>
    </alternativeName>
</protein>
<dbReference type="GO" id="GO:0008652">
    <property type="term" value="P:amino acid biosynthetic process"/>
    <property type="evidence" value="ECO:0007669"/>
    <property type="project" value="UniProtKB-KW"/>
</dbReference>
<feature type="binding site" evidence="8 10">
    <location>
        <position position="71"/>
    </location>
    <ligand>
        <name>substrate</name>
    </ligand>
</feature>
<evidence type="ECO:0000256" key="2">
    <source>
        <dbReference type="ARBA" id="ARBA00003924"/>
    </source>
</evidence>
<gene>
    <name evidence="8 12" type="primary">aroQ</name>
    <name evidence="12" type="ORF">ML462_09140</name>
</gene>
<dbReference type="AlphaFoldDB" id="A0A9X1V3T1"/>
<keyword evidence="7 8" id="KW-0456">Lyase</keyword>
<dbReference type="PANTHER" id="PTHR21272">
    <property type="entry name" value="CATABOLIC 3-DEHYDROQUINASE"/>
    <property type="match status" value="1"/>
</dbReference>
<keyword evidence="8" id="KW-0028">Amino-acid biosynthesis</keyword>
<comment type="subunit">
    <text evidence="5 8">Homododecamer.</text>
</comment>
<evidence type="ECO:0000256" key="7">
    <source>
        <dbReference type="ARBA" id="ARBA00023239"/>
    </source>
</evidence>
<accession>A0A9X1V3T1</accession>
<dbReference type="InterPro" id="IPR036441">
    <property type="entry name" value="DHquinase_II_sf"/>
</dbReference>
<comment type="catalytic activity">
    <reaction evidence="1 8">
        <text>3-dehydroquinate = 3-dehydroshikimate + H2O</text>
        <dbReference type="Rhea" id="RHEA:21096"/>
        <dbReference type="ChEBI" id="CHEBI:15377"/>
        <dbReference type="ChEBI" id="CHEBI:16630"/>
        <dbReference type="ChEBI" id="CHEBI:32364"/>
        <dbReference type="EC" id="4.2.1.10"/>
    </reaction>
</comment>
<dbReference type="GO" id="GO:0003855">
    <property type="term" value="F:3-dehydroquinate dehydratase activity"/>
    <property type="evidence" value="ECO:0007669"/>
    <property type="project" value="UniProtKB-UniRule"/>
</dbReference>
<comment type="pathway">
    <text evidence="3 8">Metabolic intermediate biosynthesis; chorismate biosynthesis; chorismate from D-erythrose 4-phosphate and phosphoenolpyruvate: step 3/7.</text>
</comment>
<comment type="caution">
    <text evidence="12">The sequence shown here is derived from an EMBL/GenBank/DDBJ whole genome shotgun (WGS) entry which is preliminary data.</text>
</comment>
<dbReference type="NCBIfam" id="NF003805">
    <property type="entry name" value="PRK05395.1-2"/>
    <property type="match status" value="1"/>
</dbReference>
<feature type="binding site" evidence="8 10">
    <location>
        <position position="84"/>
    </location>
    <ligand>
        <name>substrate</name>
    </ligand>
</feature>
<feature type="binding site" evidence="8 10">
    <location>
        <position position="108"/>
    </location>
    <ligand>
        <name>substrate</name>
    </ligand>
</feature>
<dbReference type="RefSeq" id="WP_240713499.1">
    <property type="nucleotide sequence ID" value="NZ_JAKVTV010000002.1"/>
</dbReference>
<keyword evidence="8" id="KW-0057">Aromatic amino acid biosynthesis</keyword>
<comment type="function">
    <text evidence="2 8">Catalyzes a trans-dehydration via an enolate intermediate.</text>
</comment>